<name>A0A2W5N8A1_RHOSU</name>
<dbReference type="Pfam" id="PF05751">
    <property type="entry name" value="FixH"/>
    <property type="match status" value="1"/>
</dbReference>
<accession>A0A2W5N8A1</accession>
<sequence length="151" mass="15971">MRELTGGGVALIALGAFGVVIGVNTLLAVVAVDTFAGKVVDNAYVSGRSFDDDLAAQRSLGWNTEPRVTDGRLAIDFTDAAGRPVRPASLAVTLGRQGTNAEDRAAELRPTARGYLVPEALTPGAWRAEIAAEAADGTRFRQTRRFVVEED</sequence>
<dbReference type="AlphaFoldDB" id="A0A2W5N8A1"/>
<evidence type="ECO:0000313" key="2">
    <source>
        <dbReference type="Proteomes" id="UP000249185"/>
    </source>
</evidence>
<dbReference type="EMBL" id="QFPW01000006">
    <property type="protein sequence ID" value="PZQ49716.1"/>
    <property type="molecule type" value="Genomic_DNA"/>
</dbReference>
<comment type="caution">
    <text evidence="1">The sequence shown here is derived from an EMBL/GenBank/DDBJ whole genome shotgun (WGS) entry which is preliminary data.</text>
</comment>
<gene>
    <name evidence="1" type="ORF">DI556_09600</name>
</gene>
<organism evidence="1 2">
    <name type="scientific">Rhodovulum sulfidophilum</name>
    <name type="common">Rhodobacter sulfidophilus</name>
    <dbReference type="NCBI Taxonomy" id="35806"/>
    <lineage>
        <taxon>Bacteria</taxon>
        <taxon>Pseudomonadati</taxon>
        <taxon>Pseudomonadota</taxon>
        <taxon>Alphaproteobacteria</taxon>
        <taxon>Rhodobacterales</taxon>
        <taxon>Paracoccaceae</taxon>
        <taxon>Rhodovulum</taxon>
    </lineage>
</organism>
<evidence type="ECO:0000313" key="1">
    <source>
        <dbReference type="EMBL" id="PZQ49716.1"/>
    </source>
</evidence>
<dbReference type="Proteomes" id="UP000249185">
    <property type="component" value="Unassembled WGS sequence"/>
</dbReference>
<reference evidence="1 2" key="1">
    <citation type="submission" date="2017-08" db="EMBL/GenBank/DDBJ databases">
        <title>Infants hospitalized years apart are colonized by the same room-sourced microbial strains.</title>
        <authorList>
            <person name="Brooks B."/>
            <person name="Olm M.R."/>
            <person name="Firek B.A."/>
            <person name="Baker R."/>
            <person name="Thomas B.C."/>
            <person name="Morowitz M.J."/>
            <person name="Banfield J.F."/>
        </authorList>
    </citation>
    <scope>NUCLEOTIDE SEQUENCE [LARGE SCALE GENOMIC DNA]</scope>
    <source>
        <strain evidence="1">S2_005_002_R2_34</strain>
    </source>
</reference>
<protein>
    <submittedName>
        <fullName evidence="1">Nitrogen fixation protein FixH</fullName>
    </submittedName>
</protein>
<dbReference type="InterPro" id="IPR008620">
    <property type="entry name" value="FixH"/>
</dbReference>
<proteinExistence type="predicted"/>